<evidence type="ECO:0000259" key="1">
    <source>
        <dbReference type="Pfam" id="PF13751"/>
    </source>
</evidence>
<evidence type="ECO:0000313" key="3">
    <source>
        <dbReference type="EMBL" id="SEU18222.1"/>
    </source>
</evidence>
<keyword evidence="6" id="KW-1185">Reference proteome</keyword>
<dbReference type="EMBL" id="FOIM01000072">
    <property type="protein sequence ID" value="SEU22616.1"/>
    <property type="molecule type" value="Genomic_DNA"/>
</dbReference>
<dbReference type="EMBL" id="FOIM01000002">
    <property type="protein sequence ID" value="SET07226.1"/>
    <property type="molecule type" value="Genomic_DNA"/>
</dbReference>
<dbReference type="AlphaFoldDB" id="A0A1I0K5E9"/>
<feature type="non-terminal residue" evidence="3">
    <location>
        <position position="1"/>
    </location>
</feature>
<reference evidence="6" key="2">
    <citation type="submission" date="2016-10" db="EMBL/GenBank/DDBJ databases">
        <authorList>
            <person name="Varghese N."/>
            <person name="Submissions S."/>
        </authorList>
    </citation>
    <scope>NUCLEOTIDE SEQUENCE [LARGE SCALE GENOMIC DNA]</scope>
    <source>
        <strain evidence="6">NLAE-zl-G277</strain>
    </source>
</reference>
<evidence type="ECO:0000313" key="4">
    <source>
        <dbReference type="EMBL" id="SEU22616.1"/>
    </source>
</evidence>
<evidence type="ECO:0000313" key="6">
    <source>
        <dbReference type="Proteomes" id="UP000198508"/>
    </source>
</evidence>
<organism evidence="3 6">
    <name type="scientific">Enterocloster lavalensis</name>
    <dbReference type="NCBI Taxonomy" id="460384"/>
    <lineage>
        <taxon>Bacteria</taxon>
        <taxon>Bacillati</taxon>
        <taxon>Bacillota</taxon>
        <taxon>Clostridia</taxon>
        <taxon>Lachnospirales</taxon>
        <taxon>Lachnospiraceae</taxon>
        <taxon>Enterocloster</taxon>
    </lineage>
</organism>
<name>A0A1I0K5E9_9FIRM</name>
<evidence type="ECO:0000313" key="2">
    <source>
        <dbReference type="EMBL" id="SET07226.1"/>
    </source>
</evidence>
<dbReference type="EMBL" id="FOIM01000046">
    <property type="protein sequence ID" value="SEU18222.1"/>
    <property type="molecule type" value="Genomic_DNA"/>
</dbReference>
<feature type="domain" description="Transposase DDE" evidence="1">
    <location>
        <begin position="1"/>
        <end position="39"/>
    </location>
</feature>
<gene>
    <name evidence="2" type="ORF">SAMN05216313_1021</name>
    <name evidence="3" type="ORF">SAMN05216313_1461</name>
    <name evidence="4" type="ORF">SAMN05216313_1721</name>
    <name evidence="5" type="ORF">SAMN05216313_1786</name>
</gene>
<proteinExistence type="predicted"/>
<protein>
    <submittedName>
        <fullName evidence="3">Transposase DDE domain-containing protein</fullName>
    </submittedName>
</protein>
<dbReference type="Pfam" id="PF13751">
    <property type="entry name" value="DDE_Tnp_1_6"/>
    <property type="match status" value="1"/>
</dbReference>
<evidence type="ECO:0000313" key="5">
    <source>
        <dbReference type="EMBL" id="SEU23148.1"/>
    </source>
</evidence>
<dbReference type="STRING" id="460384.SAMN05216313_1021"/>
<dbReference type="EMBL" id="FOIM01000078">
    <property type="protein sequence ID" value="SEU23148.1"/>
    <property type="molecule type" value="Genomic_DNA"/>
</dbReference>
<accession>A0A1I0K5E9</accession>
<sequence>AFGVLKNDYGFQRFLLRGKKKVKLEILLLSMGYNLNKLHKKIQNERTGSYLFDLKASA</sequence>
<dbReference type="Proteomes" id="UP000198508">
    <property type="component" value="Unassembled WGS sequence"/>
</dbReference>
<dbReference type="InterPro" id="IPR025668">
    <property type="entry name" value="Tnp_DDE_dom"/>
</dbReference>
<reference evidence="3" key="1">
    <citation type="submission" date="2016-10" db="EMBL/GenBank/DDBJ databases">
        <authorList>
            <person name="de Groot N.N."/>
        </authorList>
    </citation>
    <scope>NUCLEOTIDE SEQUENCE [LARGE SCALE GENOMIC DNA]</scope>
    <source>
        <strain evidence="3">NLAE-zl-G277</strain>
    </source>
</reference>